<dbReference type="SUPFAM" id="SSF48452">
    <property type="entry name" value="TPR-like"/>
    <property type="match status" value="1"/>
</dbReference>
<gene>
    <name evidence="1" type="ORF">SAMN02745941_02594</name>
</gene>
<evidence type="ECO:0000313" key="1">
    <source>
        <dbReference type="EMBL" id="SHI19209.1"/>
    </source>
</evidence>
<dbReference type="RefSeq" id="WP_073020034.1">
    <property type="nucleotide sequence ID" value="NZ_FQXU01000007.1"/>
</dbReference>
<sequence>MARGKFQILINEGIRLKKENKFKDAIDMFTKAKEEALEKDEELTCLVSMIDCSVNLEDYELAEKLCLKVLLKFGEIEDAYLNLAYIKEQQRQYIDSYRNLQNAYIISKKEVYKENLDSRCLTWEKELWMEYKYNISSLEFKKASENLEDLFCLIAIQGQGEITKEEAYTKYISLLIQTKEYSRLYNLRNRLRSLRISEEEIEELIDEEYFLKKIKASLNDKSIYFMFIDFLLIKEKKSLYYLEKLKLSMEFLDKEYFKCLVEKYLHRTKDEKIKNKEKEYKVEMEIYDLAYNYLLNDYEELAKAIQEELSELRKVK</sequence>
<dbReference type="EMBL" id="FQXU01000007">
    <property type="protein sequence ID" value="SHI19209.1"/>
    <property type="molecule type" value="Genomic_DNA"/>
</dbReference>
<organism evidence="1 2">
    <name type="scientific">Clostridium intestinale DSM 6191</name>
    <dbReference type="NCBI Taxonomy" id="1121320"/>
    <lineage>
        <taxon>Bacteria</taxon>
        <taxon>Bacillati</taxon>
        <taxon>Bacillota</taxon>
        <taxon>Clostridia</taxon>
        <taxon>Eubacteriales</taxon>
        <taxon>Clostridiaceae</taxon>
        <taxon>Clostridium</taxon>
    </lineage>
</organism>
<accession>A0A1M5Z4R8</accession>
<dbReference type="InterPro" id="IPR011990">
    <property type="entry name" value="TPR-like_helical_dom_sf"/>
</dbReference>
<dbReference type="Gene3D" id="1.25.40.10">
    <property type="entry name" value="Tetratricopeptide repeat domain"/>
    <property type="match status" value="1"/>
</dbReference>
<name>A0A1M5Z4R8_9CLOT</name>
<dbReference type="Proteomes" id="UP000184241">
    <property type="component" value="Unassembled WGS sequence"/>
</dbReference>
<evidence type="ECO:0000313" key="2">
    <source>
        <dbReference type="Proteomes" id="UP000184241"/>
    </source>
</evidence>
<protein>
    <recommendedName>
        <fullName evidence="3">Tetratricopeptide repeat-containing protein</fullName>
    </recommendedName>
</protein>
<evidence type="ECO:0008006" key="3">
    <source>
        <dbReference type="Google" id="ProtNLM"/>
    </source>
</evidence>
<reference evidence="1 2" key="1">
    <citation type="submission" date="2016-11" db="EMBL/GenBank/DDBJ databases">
        <authorList>
            <person name="Jaros S."/>
            <person name="Januszkiewicz K."/>
            <person name="Wedrychowicz H."/>
        </authorList>
    </citation>
    <scope>NUCLEOTIDE SEQUENCE [LARGE SCALE GENOMIC DNA]</scope>
    <source>
        <strain evidence="1 2">DSM 6191</strain>
    </source>
</reference>
<dbReference type="AlphaFoldDB" id="A0A1M5Z4R8"/>
<proteinExistence type="predicted"/>